<reference evidence="1" key="1">
    <citation type="journal article" date="2013" name="Environ. Microbiol.">
        <title>Microbiota from the distal guts of lean and obese adolescents exhibit partial functional redundancy besides clear differences in community structure.</title>
        <authorList>
            <person name="Ferrer M."/>
            <person name="Ruiz A."/>
            <person name="Lanza F."/>
            <person name="Haange S.B."/>
            <person name="Oberbach A."/>
            <person name="Till H."/>
            <person name="Bargiela R."/>
            <person name="Campoy C."/>
            <person name="Segura M.T."/>
            <person name="Richter M."/>
            <person name="von Bergen M."/>
            <person name="Seifert J."/>
            <person name="Suarez A."/>
        </authorList>
    </citation>
    <scope>NUCLEOTIDE SEQUENCE</scope>
</reference>
<accession>K1SRU0</accession>
<dbReference type="SUPFAM" id="SSF75217">
    <property type="entry name" value="alpha/beta knot"/>
    <property type="match status" value="1"/>
</dbReference>
<protein>
    <submittedName>
        <fullName evidence="1">tRNA/rRNA methyltransferase</fullName>
    </submittedName>
</protein>
<name>K1SRU0_9ZZZZ</name>
<dbReference type="EMBL" id="AJWY01009514">
    <property type="protein sequence ID" value="EKC58139.1"/>
    <property type="molecule type" value="Genomic_DNA"/>
</dbReference>
<sequence>PEVERLINKKLYIPNYPQERETSESLNVAIATAVVCSEFRRRLLP</sequence>
<dbReference type="AlphaFoldDB" id="K1SRU0"/>
<dbReference type="InterPro" id="IPR029028">
    <property type="entry name" value="Alpha/beta_knot_MTases"/>
</dbReference>
<dbReference type="InterPro" id="IPR029026">
    <property type="entry name" value="tRNA_m1G_MTases_N"/>
</dbReference>
<organism evidence="1">
    <name type="scientific">human gut metagenome</name>
    <dbReference type="NCBI Taxonomy" id="408170"/>
    <lineage>
        <taxon>unclassified sequences</taxon>
        <taxon>metagenomes</taxon>
        <taxon>organismal metagenomes</taxon>
    </lineage>
</organism>
<keyword evidence="1" id="KW-0808">Transferase</keyword>
<evidence type="ECO:0000313" key="1">
    <source>
        <dbReference type="EMBL" id="EKC58139.1"/>
    </source>
</evidence>
<keyword evidence="1" id="KW-0489">Methyltransferase</keyword>
<gene>
    <name evidence="1" type="ORF">LEA_14014</name>
</gene>
<dbReference type="GO" id="GO:0008168">
    <property type="term" value="F:methyltransferase activity"/>
    <property type="evidence" value="ECO:0007669"/>
    <property type="project" value="UniProtKB-KW"/>
</dbReference>
<dbReference type="Gene3D" id="3.40.1280.10">
    <property type="match status" value="1"/>
</dbReference>
<comment type="caution">
    <text evidence="1">The sequence shown here is derived from an EMBL/GenBank/DDBJ whole genome shotgun (WGS) entry which is preliminary data.</text>
</comment>
<dbReference type="GO" id="GO:0032259">
    <property type="term" value="P:methylation"/>
    <property type="evidence" value="ECO:0007669"/>
    <property type="project" value="UniProtKB-KW"/>
</dbReference>
<feature type="non-terminal residue" evidence="1">
    <location>
        <position position="1"/>
    </location>
</feature>
<proteinExistence type="predicted"/>